<gene>
    <name evidence="1" type="ORF">AYI68_g3214</name>
</gene>
<accession>A0A1R0H0L4</accession>
<comment type="caution">
    <text evidence="1">The sequence shown here is derived from an EMBL/GenBank/DDBJ whole genome shotgun (WGS) entry which is preliminary data.</text>
</comment>
<dbReference type="Proteomes" id="UP000187455">
    <property type="component" value="Unassembled WGS sequence"/>
</dbReference>
<organism evidence="1 2">
    <name type="scientific">Smittium mucronatum</name>
    <dbReference type="NCBI Taxonomy" id="133383"/>
    <lineage>
        <taxon>Eukaryota</taxon>
        <taxon>Fungi</taxon>
        <taxon>Fungi incertae sedis</taxon>
        <taxon>Zoopagomycota</taxon>
        <taxon>Kickxellomycotina</taxon>
        <taxon>Harpellomycetes</taxon>
        <taxon>Harpellales</taxon>
        <taxon>Legeriomycetaceae</taxon>
        <taxon>Smittium</taxon>
    </lineage>
</organism>
<dbReference type="AlphaFoldDB" id="A0A1R0H0L4"/>
<proteinExistence type="predicted"/>
<reference evidence="1 2" key="1">
    <citation type="journal article" date="2016" name="Mol. Biol. Evol.">
        <title>Genome-Wide Survey of Gut Fungi (Harpellales) Reveals the First Horizontally Transferred Ubiquitin Gene from a Mosquito Host.</title>
        <authorList>
            <person name="Wang Y."/>
            <person name="White M.M."/>
            <person name="Kvist S."/>
            <person name="Moncalvo J.M."/>
        </authorList>
    </citation>
    <scope>NUCLEOTIDE SEQUENCE [LARGE SCALE GENOMIC DNA]</scope>
    <source>
        <strain evidence="1 2">ALG-7-W6</strain>
    </source>
</reference>
<evidence type="ECO:0000313" key="2">
    <source>
        <dbReference type="Proteomes" id="UP000187455"/>
    </source>
</evidence>
<dbReference type="EMBL" id="LSSL01001338">
    <property type="protein sequence ID" value="OLY82660.1"/>
    <property type="molecule type" value="Genomic_DNA"/>
</dbReference>
<protein>
    <submittedName>
        <fullName evidence="1">Uncharacterized protein</fullName>
    </submittedName>
</protein>
<name>A0A1R0H0L4_9FUNG</name>
<sequence>MPWKGDTDLEEISQIIINLKLDCVEISDRVGLGDINISDIDGIIEYDEDPNEHDITEYENYEKNESFLNHRYDVSDELQIFKKLLKEV</sequence>
<evidence type="ECO:0000313" key="1">
    <source>
        <dbReference type="EMBL" id="OLY82660.1"/>
    </source>
</evidence>
<keyword evidence="2" id="KW-1185">Reference proteome</keyword>